<accession>A0A1H2PTW2</accession>
<keyword evidence="2" id="KW-1185">Reference proteome</keyword>
<organism evidence="1 2">
    <name type="scientific">Chitinasiproducens palmae</name>
    <dbReference type="NCBI Taxonomy" id="1770053"/>
    <lineage>
        <taxon>Bacteria</taxon>
        <taxon>Pseudomonadati</taxon>
        <taxon>Pseudomonadota</taxon>
        <taxon>Betaproteobacteria</taxon>
        <taxon>Burkholderiales</taxon>
        <taxon>Burkholderiaceae</taxon>
        <taxon>Chitinasiproducens</taxon>
    </lineage>
</organism>
<dbReference type="Proteomes" id="UP000243719">
    <property type="component" value="Unassembled WGS sequence"/>
</dbReference>
<dbReference type="SUPFAM" id="SSF54637">
    <property type="entry name" value="Thioesterase/thiol ester dehydrase-isomerase"/>
    <property type="match status" value="1"/>
</dbReference>
<evidence type="ECO:0000313" key="2">
    <source>
        <dbReference type="Proteomes" id="UP000243719"/>
    </source>
</evidence>
<proteinExistence type="predicted"/>
<dbReference type="RefSeq" id="WP_139169734.1">
    <property type="nucleotide sequence ID" value="NZ_FNLO01000010.1"/>
</dbReference>
<dbReference type="GO" id="GO:0047617">
    <property type="term" value="F:fatty acyl-CoA hydrolase activity"/>
    <property type="evidence" value="ECO:0007669"/>
    <property type="project" value="TreeGrafter"/>
</dbReference>
<reference evidence="2" key="1">
    <citation type="submission" date="2016-09" db="EMBL/GenBank/DDBJ databases">
        <authorList>
            <person name="Varghese N."/>
            <person name="Submissions S."/>
        </authorList>
    </citation>
    <scope>NUCLEOTIDE SEQUENCE [LARGE SCALE GENOMIC DNA]</scope>
    <source>
        <strain evidence="2">JS23</strain>
    </source>
</reference>
<dbReference type="PANTHER" id="PTHR31793:SF24">
    <property type="entry name" value="LONG-CHAIN ACYL-COA THIOESTERASE FADM"/>
    <property type="match status" value="1"/>
</dbReference>
<dbReference type="Pfam" id="PF13279">
    <property type="entry name" value="4HBT_2"/>
    <property type="match status" value="1"/>
</dbReference>
<dbReference type="InterPro" id="IPR050563">
    <property type="entry name" value="4-hydroxybenzoyl-CoA_TE"/>
</dbReference>
<name>A0A1H2PTW2_9BURK</name>
<sequence>MEGYTTVFTCEMPIRWGDMDAFGHVNNTVYFRYMEQTRIEWLDSHGVANDFPGQGPVIVNASMNFRKQLHYPGTLLGVMSCARPGRSSLDTHFELRRTDDPDTLYADGDARIVWVDYAAGRSVPWPEALRACLPDGEAG</sequence>
<dbReference type="OrthoDB" id="9799036at2"/>
<dbReference type="EMBL" id="FNLO01000010">
    <property type="protein sequence ID" value="SDV50193.1"/>
    <property type="molecule type" value="Genomic_DNA"/>
</dbReference>
<gene>
    <name evidence="1" type="ORF">SAMN05216551_110196</name>
</gene>
<dbReference type="AlphaFoldDB" id="A0A1H2PTW2"/>
<dbReference type="CDD" id="cd00586">
    <property type="entry name" value="4HBT"/>
    <property type="match status" value="1"/>
</dbReference>
<dbReference type="Gene3D" id="3.10.129.10">
    <property type="entry name" value="Hotdog Thioesterase"/>
    <property type="match status" value="1"/>
</dbReference>
<dbReference type="InterPro" id="IPR029069">
    <property type="entry name" value="HotDog_dom_sf"/>
</dbReference>
<evidence type="ECO:0000313" key="1">
    <source>
        <dbReference type="EMBL" id="SDV50193.1"/>
    </source>
</evidence>
<dbReference type="STRING" id="1770053.SAMN05216551_110196"/>
<protein>
    <submittedName>
        <fullName evidence="1">(3S)-malyl-CoA thioesterase</fullName>
    </submittedName>
</protein>
<dbReference type="PANTHER" id="PTHR31793">
    <property type="entry name" value="4-HYDROXYBENZOYL-COA THIOESTERASE FAMILY MEMBER"/>
    <property type="match status" value="1"/>
</dbReference>